<name>A0A0A9B797_ARUDO</name>
<reference evidence="1" key="2">
    <citation type="journal article" date="2015" name="Data Brief">
        <title>Shoot transcriptome of the giant reed, Arundo donax.</title>
        <authorList>
            <person name="Barrero R.A."/>
            <person name="Guerrero F.D."/>
            <person name="Moolhuijzen P."/>
            <person name="Goolsby J.A."/>
            <person name="Tidwell J."/>
            <person name="Bellgard S.E."/>
            <person name="Bellgard M.I."/>
        </authorList>
    </citation>
    <scope>NUCLEOTIDE SEQUENCE</scope>
    <source>
        <tissue evidence="1">Shoot tissue taken approximately 20 cm above the soil surface</tissue>
    </source>
</reference>
<dbReference type="AlphaFoldDB" id="A0A0A9B797"/>
<dbReference type="EMBL" id="GBRH01238674">
    <property type="protein sequence ID" value="JAD59221.1"/>
    <property type="molecule type" value="Transcribed_RNA"/>
</dbReference>
<protein>
    <submittedName>
        <fullName evidence="1">Simk1</fullName>
    </submittedName>
</protein>
<organism evidence="1">
    <name type="scientific">Arundo donax</name>
    <name type="common">Giant reed</name>
    <name type="synonym">Donax arundinaceus</name>
    <dbReference type="NCBI Taxonomy" id="35708"/>
    <lineage>
        <taxon>Eukaryota</taxon>
        <taxon>Viridiplantae</taxon>
        <taxon>Streptophyta</taxon>
        <taxon>Embryophyta</taxon>
        <taxon>Tracheophyta</taxon>
        <taxon>Spermatophyta</taxon>
        <taxon>Magnoliopsida</taxon>
        <taxon>Liliopsida</taxon>
        <taxon>Poales</taxon>
        <taxon>Poaceae</taxon>
        <taxon>PACMAD clade</taxon>
        <taxon>Arundinoideae</taxon>
        <taxon>Arundineae</taxon>
        <taxon>Arundo</taxon>
    </lineage>
</organism>
<reference evidence="1" key="1">
    <citation type="submission" date="2014-09" db="EMBL/GenBank/DDBJ databases">
        <authorList>
            <person name="Magalhaes I.L.F."/>
            <person name="Oliveira U."/>
            <person name="Santos F.R."/>
            <person name="Vidigal T.H.D.A."/>
            <person name="Brescovit A.D."/>
            <person name="Santos A.J."/>
        </authorList>
    </citation>
    <scope>NUCLEOTIDE SEQUENCE</scope>
    <source>
        <tissue evidence="1">Shoot tissue taken approximately 20 cm above the soil surface</tissue>
    </source>
</reference>
<sequence>MSTQIYAGLSNCLQNYKLRYTRIQKLFRLAGFKEKLLRHNKPRPFAQQAA</sequence>
<accession>A0A0A9B797</accession>
<proteinExistence type="predicted"/>
<evidence type="ECO:0000313" key="1">
    <source>
        <dbReference type="EMBL" id="JAD59221.1"/>
    </source>
</evidence>